<dbReference type="GO" id="GO:0032259">
    <property type="term" value="P:methylation"/>
    <property type="evidence" value="ECO:0007669"/>
    <property type="project" value="UniProtKB-KW"/>
</dbReference>
<dbReference type="PANTHER" id="PTHR43464">
    <property type="entry name" value="METHYLTRANSFERASE"/>
    <property type="match status" value="1"/>
</dbReference>
<keyword evidence="6" id="KW-1185">Reference proteome</keyword>
<gene>
    <name evidence="5" type="ORF">FHU41_000969</name>
</gene>
<dbReference type="GO" id="GO:0008168">
    <property type="term" value="F:methyltransferase activity"/>
    <property type="evidence" value="ECO:0007669"/>
    <property type="project" value="UniProtKB-KW"/>
</dbReference>
<keyword evidence="5" id="KW-0830">Ubiquinone</keyword>
<name>A0A7Y9LSG2_9MICC</name>
<feature type="domain" description="Methyltransferase" evidence="4">
    <location>
        <begin position="54"/>
        <end position="144"/>
    </location>
</feature>
<dbReference type="AlphaFoldDB" id="A0A7Y9LSG2"/>
<proteinExistence type="predicted"/>
<evidence type="ECO:0000259" key="4">
    <source>
        <dbReference type="Pfam" id="PF13649"/>
    </source>
</evidence>
<dbReference type="EMBL" id="JACBYQ010000001">
    <property type="protein sequence ID" value="NYE94748.1"/>
    <property type="molecule type" value="Genomic_DNA"/>
</dbReference>
<evidence type="ECO:0000256" key="1">
    <source>
        <dbReference type="ARBA" id="ARBA00022603"/>
    </source>
</evidence>
<dbReference type="Pfam" id="PF13649">
    <property type="entry name" value="Methyltransf_25"/>
    <property type="match status" value="1"/>
</dbReference>
<dbReference type="InterPro" id="IPR029063">
    <property type="entry name" value="SAM-dependent_MTases_sf"/>
</dbReference>
<keyword evidence="3" id="KW-0949">S-adenosyl-L-methionine</keyword>
<evidence type="ECO:0000256" key="2">
    <source>
        <dbReference type="ARBA" id="ARBA00022679"/>
    </source>
</evidence>
<keyword evidence="1 5" id="KW-0489">Methyltransferase</keyword>
<dbReference type="Proteomes" id="UP000521748">
    <property type="component" value="Unassembled WGS sequence"/>
</dbReference>
<reference evidence="5 6" key="1">
    <citation type="submission" date="2020-07" db="EMBL/GenBank/DDBJ databases">
        <title>Sequencing the genomes of 1000 actinobacteria strains.</title>
        <authorList>
            <person name="Klenk H.-P."/>
        </authorList>
    </citation>
    <scope>NUCLEOTIDE SEQUENCE [LARGE SCALE GENOMIC DNA]</scope>
    <source>
        <strain evidence="5 6">DSM 102047</strain>
    </source>
</reference>
<comment type="caution">
    <text evidence="5">The sequence shown here is derived from an EMBL/GenBank/DDBJ whole genome shotgun (WGS) entry which is preliminary data.</text>
</comment>
<dbReference type="PANTHER" id="PTHR43464:SF19">
    <property type="entry name" value="UBIQUINONE BIOSYNTHESIS O-METHYLTRANSFERASE, MITOCHONDRIAL"/>
    <property type="match status" value="1"/>
</dbReference>
<keyword evidence="2" id="KW-0808">Transferase</keyword>
<protein>
    <submittedName>
        <fullName evidence="5">Ubiquinone/menaquinone biosynthesis C-methylase UbiE</fullName>
    </submittedName>
</protein>
<organism evidence="5 6">
    <name type="scientific">Psychromicrobium silvestre</name>
    <dbReference type="NCBI Taxonomy" id="1645614"/>
    <lineage>
        <taxon>Bacteria</taxon>
        <taxon>Bacillati</taxon>
        <taxon>Actinomycetota</taxon>
        <taxon>Actinomycetes</taxon>
        <taxon>Micrococcales</taxon>
        <taxon>Micrococcaceae</taxon>
        <taxon>Psychromicrobium</taxon>
    </lineage>
</organism>
<evidence type="ECO:0000313" key="5">
    <source>
        <dbReference type="EMBL" id="NYE94748.1"/>
    </source>
</evidence>
<accession>A0A7Y9LSG2</accession>
<evidence type="ECO:0000313" key="6">
    <source>
        <dbReference type="Proteomes" id="UP000521748"/>
    </source>
</evidence>
<dbReference type="SUPFAM" id="SSF53335">
    <property type="entry name" value="S-adenosyl-L-methionine-dependent methyltransferases"/>
    <property type="match status" value="1"/>
</dbReference>
<dbReference type="RefSeq" id="WP_179388471.1">
    <property type="nucleotide sequence ID" value="NZ_JACBYQ010000001.1"/>
</dbReference>
<dbReference type="Gene3D" id="3.40.50.150">
    <property type="entry name" value="Vaccinia Virus protein VP39"/>
    <property type="match status" value="1"/>
</dbReference>
<dbReference type="CDD" id="cd02440">
    <property type="entry name" value="AdoMet_MTases"/>
    <property type="match status" value="1"/>
</dbReference>
<evidence type="ECO:0000256" key="3">
    <source>
        <dbReference type="ARBA" id="ARBA00022691"/>
    </source>
</evidence>
<dbReference type="InterPro" id="IPR041698">
    <property type="entry name" value="Methyltransf_25"/>
</dbReference>
<sequence>MGNPPAYASVENAYNTVAESYAELLPDARYEAALDLAVLEEFAQRMSSTTNRSVLDAGCGAGRMAAILERFDLNLSGIDLSAEMIRIARRSFPSQQYQVGNLNDLPYPDRSFDGVLSWYSIIHTPAEGLAAMMQEFRRVLRPGGSLLLGFKVGQGQRAITHAYGHDVSYCVQLHTLDSVRKALLASGFSLDVEVFRAARNIDKEAQGFMIATLPTA</sequence>